<evidence type="ECO:0000256" key="4">
    <source>
        <dbReference type="ARBA" id="ARBA00012093"/>
    </source>
</evidence>
<dbReference type="GO" id="GO:0051539">
    <property type="term" value="F:4 iron, 4 sulfur cluster binding"/>
    <property type="evidence" value="ECO:0007669"/>
    <property type="project" value="UniProtKB-KW"/>
</dbReference>
<organism evidence="16 17">
    <name type="scientific">Subtercola lobariae</name>
    <dbReference type="NCBI Taxonomy" id="1588641"/>
    <lineage>
        <taxon>Bacteria</taxon>
        <taxon>Bacillati</taxon>
        <taxon>Actinomycetota</taxon>
        <taxon>Actinomycetes</taxon>
        <taxon>Micrococcales</taxon>
        <taxon>Microbacteriaceae</taxon>
        <taxon>Subtercola</taxon>
    </lineage>
</organism>
<evidence type="ECO:0000256" key="13">
    <source>
        <dbReference type="SAM" id="MobiDB-lite"/>
    </source>
</evidence>
<dbReference type="InterPro" id="IPR005130">
    <property type="entry name" value="Ser_deHydtase-like_asu"/>
</dbReference>
<dbReference type="Pfam" id="PF03315">
    <property type="entry name" value="SDH_beta"/>
    <property type="match status" value="1"/>
</dbReference>
<evidence type="ECO:0000256" key="7">
    <source>
        <dbReference type="ARBA" id="ARBA00022723"/>
    </source>
</evidence>
<dbReference type="AlphaFoldDB" id="A0A917B676"/>
<keyword evidence="5" id="KW-0312">Gluconeogenesis</keyword>
<evidence type="ECO:0000256" key="6">
    <source>
        <dbReference type="ARBA" id="ARBA00022485"/>
    </source>
</evidence>
<feature type="compositionally biased region" description="Polar residues" evidence="13">
    <location>
        <begin position="360"/>
        <end position="379"/>
    </location>
</feature>
<evidence type="ECO:0000256" key="12">
    <source>
        <dbReference type="ARBA" id="ARBA00049406"/>
    </source>
</evidence>
<evidence type="ECO:0000313" key="17">
    <source>
        <dbReference type="Proteomes" id="UP000598775"/>
    </source>
</evidence>
<evidence type="ECO:0000259" key="14">
    <source>
        <dbReference type="Pfam" id="PF03313"/>
    </source>
</evidence>
<feature type="domain" description="Serine dehydratase-like alpha subunit" evidence="14">
    <location>
        <begin position="206"/>
        <end position="320"/>
    </location>
</feature>
<keyword evidence="6" id="KW-0004">4Fe-4S</keyword>
<dbReference type="GO" id="GO:0006094">
    <property type="term" value="P:gluconeogenesis"/>
    <property type="evidence" value="ECO:0007669"/>
    <property type="project" value="UniProtKB-KW"/>
</dbReference>
<dbReference type="PANTHER" id="PTHR30182">
    <property type="entry name" value="L-SERINE DEHYDRATASE"/>
    <property type="match status" value="1"/>
</dbReference>
<protein>
    <recommendedName>
        <fullName evidence="4">L-serine ammonia-lyase</fullName>
        <ecNumber evidence="4">4.3.1.17</ecNumber>
    </recommendedName>
    <alternativeName>
        <fullName evidence="11">L-serine deaminase</fullName>
    </alternativeName>
</protein>
<dbReference type="InterPro" id="IPR005131">
    <property type="entry name" value="Ser_deHydtase_bsu"/>
</dbReference>
<dbReference type="GO" id="GO:0003941">
    <property type="term" value="F:L-serine ammonia-lyase activity"/>
    <property type="evidence" value="ECO:0007669"/>
    <property type="project" value="UniProtKB-EC"/>
</dbReference>
<evidence type="ECO:0000313" key="16">
    <source>
        <dbReference type="EMBL" id="GGF21507.1"/>
    </source>
</evidence>
<feature type="region of interest" description="Disordered" evidence="13">
    <location>
        <begin position="143"/>
        <end position="162"/>
    </location>
</feature>
<evidence type="ECO:0000256" key="8">
    <source>
        <dbReference type="ARBA" id="ARBA00023004"/>
    </source>
</evidence>
<keyword evidence="10" id="KW-0456">Lyase</keyword>
<evidence type="ECO:0000256" key="5">
    <source>
        <dbReference type="ARBA" id="ARBA00022432"/>
    </source>
</evidence>
<evidence type="ECO:0000259" key="15">
    <source>
        <dbReference type="Pfam" id="PF03315"/>
    </source>
</evidence>
<evidence type="ECO:0000256" key="1">
    <source>
        <dbReference type="ARBA" id="ARBA00001966"/>
    </source>
</evidence>
<feature type="region of interest" description="Disordered" evidence="13">
    <location>
        <begin position="325"/>
        <end position="380"/>
    </location>
</feature>
<dbReference type="InterPro" id="IPR051318">
    <property type="entry name" value="Fe-S_L-Ser"/>
</dbReference>
<proteinExistence type="inferred from homology"/>
<name>A0A917B676_9MICO</name>
<sequence>MRAAASFARSLQAPDARSPVLESVAALRVELFGSLAATGVGHGTLRAVLLGLGCADPASVLPEFVAERAADIDASGVLLLGGSHAVPFASNEIVLKPLTTLPRHPNALRFTAFDAARAVLAEETYYSVGGGFVVHEGDALGSDESLGGEGSRGPSADERGTEGDVAATAAGTAGGGEGRVAPRVEPEHPFAFDTSARLVELCDENGWAFSDVMLANEKLPAEEVRRGLLRIRDVMNECVESSIHRAGVLPGGLDVRRRAPAWFRQLSEAGPERGKEFWQEWVGLIALAVNEENASGGRVVTAPTNGAAGIIPAVLYYATHFADRSAPGTPTRGATSAADDGGTAHHDPGDRGDTAIAPTSAITGTASAPPSAITGTASAPPSAITGTAIAPPSAITGTAIAPPSAITGTAIAPTSAITGTAIAPPSAITDSPDDIAVRFLLTAGAIGTLYKNNASISGAEVGCQGEVGSACSMAAGALAEILGATPAQVENAAEIAMEHNLGLTCDPIGGLVQIPCIERNAMGATKAITAAKMAMLGDGMHHVSLDEVITTMRLTGLDMQSKYKETALGGLATSTRISVNLTEC</sequence>
<feature type="compositionally biased region" description="Basic and acidic residues" evidence="13">
    <location>
        <begin position="342"/>
        <end position="353"/>
    </location>
</feature>
<comment type="pathway">
    <text evidence="2">Carbohydrate biosynthesis; gluconeogenesis.</text>
</comment>
<gene>
    <name evidence="16" type="ORF">GCM10011399_14020</name>
</gene>
<dbReference type="EC" id="4.3.1.17" evidence="4"/>
<dbReference type="Gene3D" id="3.30.1330.90">
    <property type="entry name" value="D-3-phosphoglycerate dehydrogenase, domain 3"/>
    <property type="match status" value="1"/>
</dbReference>
<keyword evidence="17" id="KW-1185">Reference proteome</keyword>
<accession>A0A917B676</accession>
<dbReference type="EMBL" id="BMGP01000002">
    <property type="protein sequence ID" value="GGF21507.1"/>
    <property type="molecule type" value="Genomic_DNA"/>
</dbReference>
<keyword evidence="7" id="KW-0479">Metal-binding</keyword>
<keyword evidence="9" id="KW-0411">Iron-sulfur</keyword>
<dbReference type="InterPro" id="IPR029009">
    <property type="entry name" value="ASB_dom_sf"/>
</dbReference>
<dbReference type="PANTHER" id="PTHR30182:SF1">
    <property type="entry name" value="L-SERINE DEHYDRATASE 1"/>
    <property type="match status" value="1"/>
</dbReference>
<keyword evidence="8" id="KW-0408">Iron</keyword>
<comment type="caution">
    <text evidence="16">The sequence shown here is derived from an EMBL/GenBank/DDBJ whole genome shotgun (WGS) entry which is preliminary data.</text>
</comment>
<reference evidence="16 17" key="1">
    <citation type="journal article" date="2014" name="Int. J. Syst. Evol. Microbiol.">
        <title>Complete genome sequence of Corynebacterium casei LMG S-19264T (=DSM 44701T), isolated from a smear-ripened cheese.</title>
        <authorList>
            <consortium name="US DOE Joint Genome Institute (JGI-PGF)"/>
            <person name="Walter F."/>
            <person name="Albersmeier A."/>
            <person name="Kalinowski J."/>
            <person name="Ruckert C."/>
        </authorList>
    </citation>
    <scope>NUCLEOTIDE SEQUENCE [LARGE SCALE GENOMIC DNA]</scope>
    <source>
        <strain evidence="16 17">CGMCC 1.12976</strain>
    </source>
</reference>
<evidence type="ECO:0000256" key="10">
    <source>
        <dbReference type="ARBA" id="ARBA00023239"/>
    </source>
</evidence>
<comment type="similarity">
    <text evidence="3">Belongs to the iron-sulfur dependent L-serine dehydratase family.</text>
</comment>
<dbReference type="Proteomes" id="UP000598775">
    <property type="component" value="Unassembled WGS sequence"/>
</dbReference>
<comment type="catalytic activity">
    <reaction evidence="12">
        <text>L-serine = pyruvate + NH4(+)</text>
        <dbReference type="Rhea" id="RHEA:19169"/>
        <dbReference type="ChEBI" id="CHEBI:15361"/>
        <dbReference type="ChEBI" id="CHEBI:28938"/>
        <dbReference type="ChEBI" id="CHEBI:33384"/>
        <dbReference type="EC" id="4.3.1.17"/>
    </reaction>
</comment>
<comment type="cofactor">
    <cofactor evidence="1">
        <name>[4Fe-4S] cluster</name>
        <dbReference type="ChEBI" id="CHEBI:49883"/>
    </cofactor>
</comment>
<evidence type="ECO:0000256" key="9">
    <source>
        <dbReference type="ARBA" id="ARBA00023014"/>
    </source>
</evidence>
<evidence type="ECO:0000256" key="3">
    <source>
        <dbReference type="ARBA" id="ARBA00008636"/>
    </source>
</evidence>
<feature type="domain" description="Serine dehydratase beta chain" evidence="15">
    <location>
        <begin position="1"/>
        <end position="137"/>
    </location>
</feature>
<dbReference type="GO" id="GO:0046872">
    <property type="term" value="F:metal ion binding"/>
    <property type="evidence" value="ECO:0007669"/>
    <property type="project" value="UniProtKB-KW"/>
</dbReference>
<dbReference type="Pfam" id="PF03313">
    <property type="entry name" value="SDH_alpha"/>
    <property type="match status" value="2"/>
</dbReference>
<evidence type="ECO:0000256" key="2">
    <source>
        <dbReference type="ARBA" id="ARBA00004742"/>
    </source>
</evidence>
<evidence type="ECO:0000256" key="11">
    <source>
        <dbReference type="ARBA" id="ARBA00041766"/>
    </source>
</evidence>
<dbReference type="SUPFAM" id="SSF143548">
    <property type="entry name" value="Serine metabolism enzymes domain"/>
    <property type="match status" value="1"/>
</dbReference>
<feature type="domain" description="Serine dehydratase-like alpha subunit" evidence="14">
    <location>
        <begin position="431"/>
        <end position="572"/>
    </location>
</feature>